<comment type="caution">
    <text evidence="1">The sequence shown here is derived from an EMBL/GenBank/DDBJ whole genome shotgun (WGS) entry which is preliminary data.</text>
</comment>
<accession>A0AAV3U4L0</accession>
<organism evidence="1 2">
    <name type="scientific">Halioxenophilus aromaticivorans</name>
    <dbReference type="NCBI Taxonomy" id="1306992"/>
    <lineage>
        <taxon>Bacteria</taxon>
        <taxon>Pseudomonadati</taxon>
        <taxon>Pseudomonadota</taxon>
        <taxon>Gammaproteobacteria</taxon>
        <taxon>Alteromonadales</taxon>
        <taxon>Alteromonadaceae</taxon>
        <taxon>Halioxenophilus</taxon>
    </lineage>
</organism>
<protein>
    <submittedName>
        <fullName evidence="1">Uncharacterized protein</fullName>
    </submittedName>
</protein>
<proteinExistence type="predicted"/>
<dbReference type="EMBL" id="BAABLX010000027">
    <property type="protein sequence ID" value="GAA4948093.1"/>
    <property type="molecule type" value="Genomic_DNA"/>
</dbReference>
<reference evidence="2" key="1">
    <citation type="journal article" date="2019" name="Int. J. Syst. Evol. Microbiol.">
        <title>The Global Catalogue of Microorganisms (GCM) 10K type strain sequencing project: providing services to taxonomists for standard genome sequencing and annotation.</title>
        <authorList>
            <consortium name="The Broad Institute Genomics Platform"/>
            <consortium name="The Broad Institute Genome Sequencing Center for Infectious Disease"/>
            <person name="Wu L."/>
            <person name="Ma J."/>
        </authorList>
    </citation>
    <scope>NUCLEOTIDE SEQUENCE [LARGE SCALE GENOMIC DNA]</scope>
    <source>
        <strain evidence="2">JCM 19134</strain>
    </source>
</reference>
<dbReference type="AlphaFoldDB" id="A0AAV3U4L0"/>
<evidence type="ECO:0000313" key="1">
    <source>
        <dbReference type="EMBL" id="GAA4948093.1"/>
    </source>
</evidence>
<dbReference type="Proteomes" id="UP001409585">
    <property type="component" value="Unassembled WGS sequence"/>
</dbReference>
<keyword evidence="2" id="KW-1185">Reference proteome</keyword>
<sequence>MIVQQDQTSDSDSPFSHAFALFGERTEVIGIDIGTLPIAHGDCPVGIRVHVATPADVLRLHQVLRVPDDINGVRLMLLPTQYRTVASKPNKADPSAVTKYTIQAEGLGQLMNQILAKQHPLAGRNHTLIATSGSNGQVIAPTVASAASEILKTLEVLEESIKCTPDATAPILCYRIGHFNDIAPIELSITNAANGFKHTHSGTKFVVDGCGVYTHQSDKPERFVEGFRVIPAS</sequence>
<name>A0AAV3U4L0_9ALTE</name>
<gene>
    <name evidence="1" type="ORF">GCM10025791_29990</name>
</gene>
<evidence type="ECO:0000313" key="2">
    <source>
        <dbReference type="Proteomes" id="UP001409585"/>
    </source>
</evidence>